<feature type="domain" description="Reverse transcriptase zinc-binding" evidence="1">
    <location>
        <begin position="307"/>
        <end position="367"/>
    </location>
</feature>
<dbReference type="Proteomes" id="UP000004994">
    <property type="component" value="Chromosome 12"/>
</dbReference>
<dbReference type="Gramene" id="Solyc12g044733.1.1">
    <property type="protein sequence ID" value="Solyc12g044733.1.1"/>
    <property type="gene ID" value="Solyc12g044733.1"/>
</dbReference>
<dbReference type="EnsemblPlants" id="Solyc12g044733.1.1">
    <property type="protein sequence ID" value="Solyc12g044733.1.1"/>
    <property type="gene ID" value="Solyc12g044733.1"/>
</dbReference>
<name>A0A3Q7JAY2_SOLLC</name>
<dbReference type="OMA" id="WTNDINI"/>
<accession>A0A3Q7JAY2</accession>
<evidence type="ECO:0000313" key="2">
    <source>
        <dbReference type="EnsemblPlants" id="Solyc12g044733.1.1"/>
    </source>
</evidence>
<proteinExistence type="predicted"/>
<sequence length="367" mass="42937">MGMNEAFYNCFNKIWLMWTNDINITILQDKEQHVHIKVDHNSCSSFDLSVVYAKCSEVLRRELWDDLITMAANIHDPWGVIAILTLFLPKRKKLEDVGFTGLKVTWGDHRDPLHTIWKRFNMLPTMINFWADHPNFLQTVQNNWNITIKGNPLTFFNGKSRSPLKLLVDSQERHLGTSMKNLKGWKTLSATWRRNVLLIILLRTDVNSPSIKGDSFRSIADTSKAFRAKSGGISQLLNSLWSSFMLAVCCHNSHPSKYLMEKWTFLELESYLRHQRRDGVSYRVEDCQRRCLTLDRVIWKLSNSGQFSSASTWDNLRQIEEVNNFYGKLWRKEIPFKMAFLVWRVINNKLSTDDRVAWMDIAIEPNC</sequence>
<dbReference type="InParanoid" id="A0A3Q7JAY2"/>
<organism evidence="2">
    <name type="scientific">Solanum lycopersicum</name>
    <name type="common">Tomato</name>
    <name type="synonym">Lycopersicon esculentum</name>
    <dbReference type="NCBI Taxonomy" id="4081"/>
    <lineage>
        <taxon>Eukaryota</taxon>
        <taxon>Viridiplantae</taxon>
        <taxon>Streptophyta</taxon>
        <taxon>Embryophyta</taxon>
        <taxon>Tracheophyta</taxon>
        <taxon>Spermatophyta</taxon>
        <taxon>Magnoliopsida</taxon>
        <taxon>eudicotyledons</taxon>
        <taxon>Gunneridae</taxon>
        <taxon>Pentapetalae</taxon>
        <taxon>asterids</taxon>
        <taxon>lamiids</taxon>
        <taxon>Solanales</taxon>
        <taxon>Solanaceae</taxon>
        <taxon>Solanoideae</taxon>
        <taxon>Solaneae</taxon>
        <taxon>Solanum</taxon>
        <taxon>Solanum subgen. Lycopersicon</taxon>
    </lineage>
</organism>
<dbReference type="AlphaFoldDB" id="A0A3Q7JAY2"/>
<reference evidence="2" key="2">
    <citation type="submission" date="2019-01" db="UniProtKB">
        <authorList>
            <consortium name="EnsemblPlants"/>
        </authorList>
    </citation>
    <scope>IDENTIFICATION</scope>
    <source>
        <strain evidence="2">cv. Heinz 1706</strain>
    </source>
</reference>
<protein>
    <recommendedName>
        <fullName evidence="1">Reverse transcriptase zinc-binding domain-containing protein</fullName>
    </recommendedName>
</protein>
<evidence type="ECO:0000259" key="1">
    <source>
        <dbReference type="Pfam" id="PF13966"/>
    </source>
</evidence>
<reference evidence="2" key="1">
    <citation type="journal article" date="2012" name="Nature">
        <title>The tomato genome sequence provides insights into fleshy fruit evolution.</title>
        <authorList>
            <consortium name="Tomato Genome Consortium"/>
        </authorList>
    </citation>
    <scope>NUCLEOTIDE SEQUENCE [LARGE SCALE GENOMIC DNA]</scope>
    <source>
        <strain evidence="2">cv. Heinz 1706</strain>
    </source>
</reference>
<evidence type="ECO:0000313" key="3">
    <source>
        <dbReference type="Proteomes" id="UP000004994"/>
    </source>
</evidence>
<dbReference type="Pfam" id="PF13966">
    <property type="entry name" value="zf-RVT"/>
    <property type="match status" value="1"/>
</dbReference>
<keyword evidence="3" id="KW-1185">Reference proteome</keyword>
<dbReference type="InterPro" id="IPR026960">
    <property type="entry name" value="RVT-Znf"/>
</dbReference>